<dbReference type="SMART" id="SM00797">
    <property type="entry name" value="AHS2"/>
    <property type="match status" value="1"/>
</dbReference>
<keyword evidence="3" id="KW-0067">ATP-binding</keyword>
<dbReference type="InterPro" id="IPR052708">
    <property type="entry name" value="PxpC"/>
</dbReference>
<dbReference type="SUPFAM" id="SSF50891">
    <property type="entry name" value="Cyclophilin-like"/>
    <property type="match status" value="1"/>
</dbReference>
<dbReference type="NCBIfam" id="TIGR00724">
    <property type="entry name" value="urea_amlyse_rel"/>
    <property type="match status" value="1"/>
</dbReference>
<evidence type="ECO:0000256" key="1">
    <source>
        <dbReference type="ARBA" id="ARBA00022741"/>
    </source>
</evidence>
<sequence length="336" mass="36218">MSIKVLSPGLLTSIQDLGRYGYQKYGVIVSGGMDTYALRLANLLVGNKEGEATLEMTLMGPSLLLEADLLLAITGGDLSPTINGESVPQGRPVLVRKGSVLKFGALKSGCRSYLAVRGGYDIPEVMGSKSTYLRAKIGGYQGRALLQGDILPVRCSSPLSLAESLEKTMGSRSFAFPSWYVGKSYVSETSQEYKVRVIPNSQFPLFSPDSRKQLFQQPFQVTTQSDRMGYRLSGASLQLTEPLEMVSEAVALGTIQVPPDGNPIILLADRQTVGGYPKIAQVAGADISTVAQIKPGSRIWFVEISLAEAERLYAAREADIQRITITVQSQLAGITT</sequence>
<reference evidence="6" key="1">
    <citation type="submission" date="2016-10" db="EMBL/GenBank/DDBJ databases">
        <authorList>
            <person name="Varghese N."/>
            <person name="Submissions S."/>
        </authorList>
    </citation>
    <scope>NUCLEOTIDE SEQUENCE [LARGE SCALE GENOMIC DNA]</scope>
    <source>
        <strain evidence="6">DSM 13327</strain>
    </source>
</reference>
<dbReference type="Proteomes" id="UP000199520">
    <property type="component" value="Unassembled WGS sequence"/>
</dbReference>
<dbReference type="Pfam" id="PF02626">
    <property type="entry name" value="CT_A_B"/>
    <property type="match status" value="1"/>
</dbReference>
<dbReference type="InterPro" id="IPR029000">
    <property type="entry name" value="Cyclophilin-like_dom_sf"/>
</dbReference>
<name>A0A1I4MG77_9FIRM</name>
<feature type="domain" description="Carboxyltransferase" evidence="4">
    <location>
        <begin position="24"/>
        <end position="319"/>
    </location>
</feature>
<evidence type="ECO:0000313" key="5">
    <source>
        <dbReference type="EMBL" id="SFM02046.1"/>
    </source>
</evidence>
<keyword evidence="2" id="KW-0378">Hydrolase</keyword>
<dbReference type="RefSeq" id="WP_090939750.1">
    <property type="nucleotide sequence ID" value="NZ_FOTS01000033.1"/>
</dbReference>
<protein>
    <submittedName>
        <fullName evidence="5">Antagonist of KipI</fullName>
    </submittedName>
</protein>
<dbReference type="InterPro" id="IPR003778">
    <property type="entry name" value="CT_A_B"/>
</dbReference>
<dbReference type="PANTHER" id="PTHR43309">
    <property type="entry name" value="5-OXOPROLINASE SUBUNIT C"/>
    <property type="match status" value="1"/>
</dbReference>
<evidence type="ECO:0000259" key="4">
    <source>
        <dbReference type="SMART" id="SM00797"/>
    </source>
</evidence>
<dbReference type="PANTHER" id="PTHR43309:SF5">
    <property type="entry name" value="5-OXOPROLINASE SUBUNIT C"/>
    <property type="match status" value="1"/>
</dbReference>
<evidence type="ECO:0000256" key="3">
    <source>
        <dbReference type="ARBA" id="ARBA00022840"/>
    </source>
</evidence>
<dbReference type="Gene3D" id="2.40.100.10">
    <property type="entry name" value="Cyclophilin-like"/>
    <property type="match status" value="1"/>
</dbReference>
<gene>
    <name evidence="5" type="ORF">SAMN04490355_103326</name>
</gene>
<dbReference type="EMBL" id="FOTS01000033">
    <property type="protein sequence ID" value="SFM02046.1"/>
    <property type="molecule type" value="Genomic_DNA"/>
</dbReference>
<keyword evidence="1" id="KW-0547">Nucleotide-binding</keyword>
<accession>A0A1I4MG77</accession>
<dbReference type="GO" id="GO:0016787">
    <property type="term" value="F:hydrolase activity"/>
    <property type="evidence" value="ECO:0007669"/>
    <property type="project" value="UniProtKB-KW"/>
</dbReference>
<organism evidence="5 6">
    <name type="scientific">Pelosinus propionicus DSM 13327</name>
    <dbReference type="NCBI Taxonomy" id="1123291"/>
    <lineage>
        <taxon>Bacteria</taxon>
        <taxon>Bacillati</taxon>
        <taxon>Bacillota</taxon>
        <taxon>Negativicutes</taxon>
        <taxon>Selenomonadales</taxon>
        <taxon>Sporomusaceae</taxon>
        <taxon>Pelosinus</taxon>
    </lineage>
</organism>
<evidence type="ECO:0000313" key="6">
    <source>
        <dbReference type="Proteomes" id="UP000199520"/>
    </source>
</evidence>
<proteinExistence type="predicted"/>
<dbReference type="STRING" id="1123291.SAMN04490355_103326"/>
<dbReference type="AlphaFoldDB" id="A0A1I4MG77"/>
<dbReference type="GO" id="GO:0005524">
    <property type="term" value="F:ATP binding"/>
    <property type="evidence" value="ECO:0007669"/>
    <property type="project" value="UniProtKB-KW"/>
</dbReference>
<dbReference type="OrthoDB" id="9782422at2"/>
<evidence type="ECO:0000256" key="2">
    <source>
        <dbReference type="ARBA" id="ARBA00022801"/>
    </source>
</evidence>
<keyword evidence="6" id="KW-1185">Reference proteome</keyword>